<evidence type="ECO:0000313" key="1">
    <source>
        <dbReference type="EMBL" id="JAH67051.1"/>
    </source>
</evidence>
<accession>A0A0E9UMR8</accession>
<reference evidence="1" key="2">
    <citation type="journal article" date="2015" name="Fish Shellfish Immunol.">
        <title>Early steps in the European eel (Anguilla anguilla)-Vibrio vulnificus interaction in the gills: Role of the RtxA13 toxin.</title>
        <authorList>
            <person name="Callol A."/>
            <person name="Pajuelo D."/>
            <person name="Ebbesson L."/>
            <person name="Teles M."/>
            <person name="MacKenzie S."/>
            <person name="Amaro C."/>
        </authorList>
    </citation>
    <scope>NUCLEOTIDE SEQUENCE</scope>
</reference>
<dbReference type="EMBL" id="GBXM01041526">
    <property type="protein sequence ID" value="JAH67051.1"/>
    <property type="molecule type" value="Transcribed_RNA"/>
</dbReference>
<protein>
    <submittedName>
        <fullName evidence="1">Uncharacterized protein</fullName>
    </submittedName>
</protein>
<sequence>MCKNCSFVYLTTFMSHCKVWKTRLGIQQLQHIFWLHVI</sequence>
<name>A0A0E9UMR8_ANGAN</name>
<dbReference type="AlphaFoldDB" id="A0A0E9UMR8"/>
<organism evidence="1">
    <name type="scientific">Anguilla anguilla</name>
    <name type="common">European freshwater eel</name>
    <name type="synonym">Muraena anguilla</name>
    <dbReference type="NCBI Taxonomy" id="7936"/>
    <lineage>
        <taxon>Eukaryota</taxon>
        <taxon>Metazoa</taxon>
        <taxon>Chordata</taxon>
        <taxon>Craniata</taxon>
        <taxon>Vertebrata</taxon>
        <taxon>Euteleostomi</taxon>
        <taxon>Actinopterygii</taxon>
        <taxon>Neopterygii</taxon>
        <taxon>Teleostei</taxon>
        <taxon>Anguilliformes</taxon>
        <taxon>Anguillidae</taxon>
        <taxon>Anguilla</taxon>
    </lineage>
</organism>
<proteinExistence type="predicted"/>
<reference evidence="1" key="1">
    <citation type="submission" date="2014-11" db="EMBL/GenBank/DDBJ databases">
        <authorList>
            <person name="Amaro Gonzalez C."/>
        </authorList>
    </citation>
    <scope>NUCLEOTIDE SEQUENCE</scope>
</reference>